<feature type="non-terminal residue" evidence="2">
    <location>
        <position position="69"/>
    </location>
</feature>
<feature type="region of interest" description="Disordered" evidence="1">
    <location>
        <begin position="1"/>
        <end position="27"/>
    </location>
</feature>
<sequence length="69" mass="7553">RPPSLPPPRYFQPVFPPSTAGQPLRSLPLPNLHHPPGPAILSEIFFGSSCTAEAIRRHLIPIHVTVKSL</sequence>
<accession>A0A5B0SAW3</accession>
<name>A0A5B0SAW3_PUCGR</name>
<dbReference type="EMBL" id="VDEP01000047">
    <property type="protein sequence ID" value="KAA1134655.1"/>
    <property type="molecule type" value="Genomic_DNA"/>
</dbReference>
<feature type="non-terminal residue" evidence="2">
    <location>
        <position position="1"/>
    </location>
</feature>
<organism evidence="2 3">
    <name type="scientific">Puccinia graminis f. sp. tritici</name>
    <dbReference type="NCBI Taxonomy" id="56615"/>
    <lineage>
        <taxon>Eukaryota</taxon>
        <taxon>Fungi</taxon>
        <taxon>Dikarya</taxon>
        <taxon>Basidiomycota</taxon>
        <taxon>Pucciniomycotina</taxon>
        <taxon>Pucciniomycetes</taxon>
        <taxon>Pucciniales</taxon>
        <taxon>Pucciniaceae</taxon>
        <taxon>Puccinia</taxon>
    </lineage>
</organism>
<comment type="caution">
    <text evidence="2">The sequence shown here is derived from an EMBL/GenBank/DDBJ whole genome shotgun (WGS) entry which is preliminary data.</text>
</comment>
<gene>
    <name evidence="2" type="ORF">PGTUg99_007754</name>
</gene>
<feature type="compositionally biased region" description="Pro residues" evidence="1">
    <location>
        <begin position="1"/>
        <end position="16"/>
    </location>
</feature>
<evidence type="ECO:0000313" key="2">
    <source>
        <dbReference type="EMBL" id="KAA1134655.1"/>
    </source>
</evidence>
<proteinExistence type="predicted"/>
<reference evidence="2 3" key="1">
    <citation type="submission" date="2019-05" db="EMBL/GenBank/DDBJ databases">
        <title>Emergence of the Ug99 lineage of the wheat stem rust pathogen through somatic hybridization.</title>
        <authorList>
            <person name="Li F."/>
            <person name="Upadhyaya N.M."/>
            <person name="Sperschneider J."/>
            <person name="Matny O."/>
            <person name="Nguyen-Phuc H."/>
            <person name="Mago R."/>
            <person name="Raley C."/>
            <person name="Miller M.E."/>
            <person name="Silverstein K.A.T."/>
            <person name="Henningsen E."/>
            <person name="Hirsch C.D."/>
            <person name="Visser B."/>
            <person name="Pretorius Z.A."/>
            <person name="Steffenson B.J."/>
            <person name="Schwessinger B."/>
            <person name="Dodds P.N."/>
            <person name="Figueroa M."/>
        </authorList>
    </citation>
    <scope>NUCLEOTIDE SEQUENCE [LARGE SCALE GENOMIC DNA]</scope>
    <source>
        <strain evidence="2 3">Ug99</strain>
    </source>
</reference>
<dbReference type="AlphaFoldDB" id="A0A5B0SAW3"/>
<evidence type="ECO:0000256" key="1">
    <source>
        <dbReference type="SAM" id="MobiDB-lite"/>
    </source>
</evidence>
<evidence type="ECO:0000313" key="3">
    <source>
        <dbReference type="Proteomes" id="UP000325313"/>
    </source>
</evidence>
<dbReference type="Proteomes" id="UP000325313">
    <property type="component" value="Unassembled WGS sequence"/>
</dbReference>
<protein>
    <submittedName>
        <fullName evidence="2">Uncharacterized protein</fullName>
    </submittedName>
</protein>